<dbReference type="AlphaFoldDB" id="A0A5C1A8G6"/>
<feature type="chain" id="PRO_5022758329" description="Methane oxygenase PmoA" evidence="1">
    <location>
        <begin position="18"/>
        <end position="345"/>
    </location>
</feature>
<keyword evidence="3" id="KW-1185">Reference proteome</keyword>
<sequence length="345" mass="37173">MLRRYFFLALVGSTALASRTPAADVTVTKTPTALEFKVGDEVITKYQYAGTVQVEKGDGTKPLAKPYFYPLNAPGGTCATRPWPMIRGTQGETTDHFHQKSAWFCHGDVIPEGIDLKTKSADKHVKGVDFWAESTGHGRIVCTTVGEPKGGQVRTQNEWLTPDGVKILDETRTLTVSSLPVGRLIVLDIDLTASVCPITFGDTKEGSMGVRVSDEFRLAKTGSDGVVTTVDGQIAKAPAKDNLPMWGQPSVWHDYSGSVGGKTVGLAIFEDPTNKYPAVWHTRAYGLMAANPFGRAGSGFPAMKGNTDLVKLAKGQRLTLRYGLYVHTGGTTEGKVAEAFTAFKK</sequence>
<dbReference type="EMBL" id="CP042425">
    <property type="protein sequence ID" value="QEL14483.1"/>
    <property type="molecule type" value="Genomic_DNA"/>
</dbReference>
<evidence type="ECO:0000313" key="3">
    <source>
        <dbReference type="Proteomes" id="UP000324974"/>
    </source>
</evidence>
<accession>A0A5C1A8G6</accession>
<evidence type="ECO:0008006" key="4">
    <source>
        <dbReference type="Google" id="ProtNLM"/>
    </source>
</evidence>
<protein>
    <recommendedName>
        <fullName evidence="4">Methane oxygenase PmoA</fullName>
    </recommendedName>
</protein>
<keyword evidence="1" id="KW-0732">Signal</keyword>
<evidence type="ECO:0000256" key="1">
    <source>
        <dbReference type="SAM" id="SignalP"/>
    </source>
</evidence>
<dbReference type="OrthoDB" id="242279at2"/>
<dbReference type="RefSeq" id="WP_149109374.1">
    <property type="nucleotide sequence ID" value="NZ_CP042425.1"/>
</dbReference>
<organism evidence="2 3">
    <name type="scientific">Limnoglobus roseus</name>
    <dbReference type="NCBI Taxonomy" id="2598579"/>
    <lineage>
        <taxon>Bacteria</taxon>
        <taxon>Pseudomonadati</taxon>
        <taxon>Planctomycetota</taxon>
        <taxon>Planctomycetia</taxon>
        <taxon>Gemmatales</taxon>
        <taxon>Gemmataceae</taxon>
        <taxon>Limnoglobus</taxon>
    </lineage>
</organism>
<proteinExistence type="predicted"/>
<reference evidence="3" key="1">
    <citation type="submission" date="2019-08" db="EMBL/GenBank/DDBJ databases">
        <title>Limnoglobus roseus gen. nov., sp. nov., a novel freshwater planctomycete with a giant genome from the family Gemmataceae.</title>
        <authorList>
            <person name="Kulichevskaya I.S."/>
            <person name="Naumoff D.G."/>
            <person name="Miroshnikov K."/>
            <person name="Ivanova A."/>
            <person name="Philippov D.A."/>
            <person name="Hakobyan A."/>
            <person name="Rijpstra I.C."/>
            <person name="Sinninghe Damste J.S."/>
            <person name="Liesack W."/>
            <person name="Dedysh S.N."/>
        </authorList>
    </citation>
    <scope>NUCLEOTIDE SEQUENCE [LARGE SCALE GENOMIC DNA]</scope>
    <source>
        <strain evidence="3">PX52</strain>
    </source>
</reference>
<dbReference type="Pfam" id="PF14100">
    <property type="entry name" value="DUF6807"/>
    <property type="match status" value="1"/>
</dbReference>
<gene>
    <name evidence="2" type="ORF">PX52LOC_01372</name>
</gene>
<evidence type="ECO:0000313" key="2">
    <source>
        <dbReference type="EMBL" id="QEL14483.1"/>
    </source>
</evidence>
<dbReference type="KEGG" id="lrs:PX52LOC_01372"/>
<dbReference type="Proteomes" id="UP000324974">
    <property type="component" value="Chromosome"/>
</dbReference>
<dbReference type="InterPro" id="IPR029475">
    <property type="entry name" value="DUF6807"/>
</dbReference>
<name>A0A5C1A8G6_9BACT</name>
<feature type="signal peptide" evidence="1">
    <location>
        <begin position="1"/>
        <end position="17"/>
    </location>
</feature>